<name>A0A494W3U6_9SPHN</name>
<proteinExistence type="predicted"/>
<dbReference type="AlphaFoldDB" id="A0A494W3U6"/>
<organism evidence="1 2">
    <name type="scientific">Sphingobium amiense</name>
    <dbReference type="NCBI Taxonomy" id="135719"/>
    <lineage>
        <taxon>Bacteria</taxon>
        <taxon>Pseudomonadati</taxon>
        <taxon>Pseudomonadota</taxon>
        <taxon>Alphaproteobacteria</taxon>
        <taxon>Sphingomonadales</taxon>
        <taxon>Sphingomonadaceae</taxon>
        <taxon>Sphingobium</taxon>
    </lineage>
</organism>
<dbReference type="InterPro" id="IPR011101">
    <property type="entry name" value="DUF5131"/>
</dbReference>
<dbReference type="Proteomes" id="UP000279959">
    <property type="component" value="Chromosome"/>
</dbReference>
<sequence length="264" mass="29566">MAADTKIEWAARELLDGTLQAGFTYNPWIGCTEVSPACDNCYARALMEVRHKRAIWGAGEDRARTSAAYRRQPLGWNRIAAETCSWATVFCLSLGDVWDVEVDDLWRRELMDTIEATPALTWLLLSKRIGNAARMTRREAGHRPLPANAALGATMVNAREWERDANKLEEARQRTGAKFTFASVEPMLERVDLGDDAPDWVICGGESGHGARDWEGFADAARYLRDQCAERGVAFFMKQMVRKQPIPADLMVRQFPSQLTGAAL</sequence>
<keyword evidence="2" id="KW-1185">Reference proteome</keyword>
<dbReference type="RefSeq" id="WP_066697543.1">
    <property type="nucleotide sequence ID" value="NZ_AP018664.1"/>
</dbReference>
<gene>
    <name evidence="1" type="ORF">SAMIE_1015170</name>
</gene>
<dbReference type="Pfam" id="PF07505">
    <property type="entry name" value="DUF5131"/>
    <property type="match status" value="1"/>
</dbReference>
<dbReference type="KEGG" id="sami:SAMIE_1015170"/>
<reference evidence="1 2" key="1">
    <citation type="submission" date="2018-05" db="EMBL/GenBank/DDBJ databases">
        <title>Complete Genome Sequence of the Nonylphenol-Degrading Bacterium Sphingobium amiense DSM 16289T.</title>
        <authorList>
            <person name="Ootsuka M."/>
            <person name="Nishizawa T."/>
            <person name="Ohta H."/>
        </authorList>
    </citation>
    <scope>NUCLEOTIDE SEQUENCE [LARGE SCALE GENOMIC DNA]</scope>
    <source>
        <strain evidence="1 2">DSM 16289</strain>
    </source>
</reference>
<evidence type="ECO:0000313" key="1">
    <source>
        <dbReference type="EMBL" id="BBD98016.1"/>
    </source>
</evidence>
<accession>A0A494W3U6</accession>
<dbReference type="EMBL" id="AP018664">
    <property type="protein sequence ID" value="BBD98016.1"/>
    <property type="molecule type" value="Genomic_DNA"/>
</dbReference>
<evidence type="ECO:0000313" key="2">
    <source>
        <dbReference type="Proteomes" id="UP000279959"/>
    </source>
</evidence>
<protein>
    <submittedName>
        <fullName evidence="1">DUF5131 domain-containing protein</fullName>
    </submittedName>
</protein>